<evidence type="ECO:0000256" key="1">
    <source>
        <dbReference type="ARBA" id="ARBA00022499"/>
    </source>
</evidence>
<organism evidence="4">
    <name type="scientific">Chlorella variabilis</name>
    <name type="common">Green alga</name>
    <dbReference type="NCBI Taxonomy" id="554065"/>
    <lineage>
        <taxon>Eukaryota</taxon>
        <taxon>Viridiplantae</taxon>
        <taxon>Chlorophyta</taxon>
        <taxon>core chlorophytes</taxon>
        <taxon>Trebouxiophyceae</taxon>
        <taxon>Chlorellales</taxon>
        <taxon>Chlorellaceae</taxon>
        <taxon>Chlorella clade</taxon>
        <taxon>Chlorella</taxon>
    </lineage>
</organism>
<dbReference type="PRINTS" id="PR00348">
    <property type="entry name" value="UBIQUITIN"/>
</dbReference>
<dbReference type="InterPro" id="IPR029071">
    <property type="entry name" value="Ubiquitin-like_domsf"/>
</dbReference>
<dbReference type="InParanoid" id="E1ZPS3"/>
<dbReference type="GO" id="GO:0003729">
    <property type="term" value="F:mRNA binding"/>
    <property type="evidence" value="ECO:0007669"/>
    <property type="project" value="UniProtKB-ARBA"/>
</dbReference>
<dbReference type="InterPro" id="IPR050158">
    <property type="entry name" value="Ubiquitin_ubiquitin-like"/>
</dbReference>
<gene>
    <name evidence="3" type="ORF">CHLNCDRAFT_27202</name>
</gene>
<sequence length="70" mass="8048">MQTGKTHTVYAHPSWTVGNLMWTIEKMEGIPIGFQRLLFNRKLLVGQDTLEQHKIGSQSTLHLFLQIRGD</sequence>
<dbReference type="KEGG" id="cvr:CHLNCDRAFT_27202"/>
<evidence type="ECO:0000313" key="3">
    <source>
        <dbReference type="EMBL" id="EFN52197.1"/>
    </source>
</evidence>
<proteinExistence type="predicted"/>
<dbReference type="Pfam" id="PF00240">
    <property type="entry name" value="ubiquitin"/>
    <property type="match status" value="1"/>
</dbReference>
<dbReference type="EMBL" id="GL433858">
    <property type="protein sequence ID" value="EFN52197.1"/>
    <property type="molecule type" value="Genomic_DNA"/>
</dbReference>
<dbReference type="STRING" id="554065.E1ZPS3"/>
<reference evidence="3 4" key="1">
    <citation type="journal article" date="2010" name="Plant Cell">
        <title>The Chlorella variabilis NC64A genome reveals adaptation to photosymbiosis, coevolution with viruses, and cryptic sex.</title>
        <authorList>
            <person name="Blanc G."/>
            <person name="Duncan G."/>
            <person name="Agarkova I."/>
            <person name="Borodovsky M."/>
            <person name="Gurnon J."/>
            <person name="Kuo A."/>
            <person name="Lindquist E."/>
            <person name="Lucas S."/>
            <person name="Pangilinan J."/>
            <person name="Polle J."/>
            <person name="Salamov A."/>
            <person name="Terry A."/>
            <person name="Yamada T."/>
            <person name="Dunigan D.D."/>
            <person name="Grigoriev I.V."/>
            <person name="Claverie J.M."/>
            <person name="Van Etten J.L."/>
        </authorList>
    </citation>
    <scope>NUCLEOTIDE SEQUENCE [LARGE SCALE GENOMIC DNA]</scope>
    <source>
        <strain evidence="3 4">NC64A</strain>
    </source>
</reference>
<dbReference type="CDD" id="cd17039">
    <property type="entry name" value="Ubl_ubiquitin_like"/>
    <property type="match status" value="1"/>
</dbReference>
<dbReference type="Proteomes" id="UP000008141">
    <property type="component" value="Unassembled WGS sequence"/>
</dbReference>
<dbReference type="InterPro" id="IPR000626">
    <property type="entry name" value="Ubiquitin-like_dom"/>
</dbReference>
<dbReference type="AlphaFoldDB" id="E1ZPS3"/>
<dbReference type="InterPro" id="IPR019956">
    <property type="entry name" value="Ubiquitin_dom"/>
</dbReference>
<dbReference type="PROSITE" id="PS50053">
    <property type="entry name" value="UBIQUITIN_2"/>
    <property type="match status" value="1"/>
</dbReference>
<evidence type="ECO:0000313" key="4">
    <source>
        <dbReference type="Proteomes" id="UP000008141"/>
    </source>
</evidence>
<keyword evidence="4" id="KW-1185">Reference proteome</keyword>
<keyword evidence="1" id="KW-1017">Isopeptide bond</keyword>
<dbReference type="Gene3D" id="3.10.20.90">
    <property type="entry name" value="Phosphatidylinositol 3-kinase Catalytic Subunit, Chain A, domain 1"/>
    <property type="match status" value="1"/>
</dbReference>
<dbReference type="PANTHER" id="PTHR10666">
    <property type="entry name" value="UBIQUITIN"/>
    <property type="match status" value="1"/>
</dbReference>
<accession>E1ZPS3</accession>
<name>E1ZPS3_CHLVA</name>
<dbReference type="SUPFAM" id="SSF54236">
    <property type="entry name" value="Ubiquitin-like"/>
    <property type="match status" value="1"/>
</dbReference>
<dbReference type="SMART" id="SM00213">
    <property type="entry name" value="UBQ"/>
    <property type="match status" value="1"/>
</dbReference>
<feature type="domain" description="Ubiquitin-like" evidence="2">
    <location>
        <begin position="1"/>
        <end position="70"/>
    </location>
</feature>
<dbReference type="RefSeq" id="XP_005844299.1">
    <property type="nucleotide sequence ID" value="XM_005844237.1"/>
</dbReference>
<protein>
    <recommendedName>
        <fullName evidence="2">Ubiquitin-like domain-containing protein</fullName>
    </recommendedName>
</protein>
<dbReference type="GeneID" id="17351588"/>
<dbReference type="OrthoDB" id="756206at2759"/>
<evidence type="ECO:0000259" key="2">
    <source>
        <dbReference type="PROSITE" id="PS50053"/>
    </source>
</evidence>